<gene>
    <name evidence="4" type="ORF">EJC49_11385</name>
</gene>
<evidence type="ECO:0000313" key="4">
    <source>
        <dbReference type="EMBL" id="RST86299.1"/>
    </source>
</evidence>
<name>A0A3S0A0S4_9HYPH</name>
<evidence type="ECO:0000313" key="5">
    <source>
        <dbReference type="Proteomes" id="UP000278398"/>
    </source>
</evidence>
<evidence type="ECO:0000256" key="2">
    <source>
        <dbReference type="SAM" id="SignalP"/>
    </source>
</evidence>
<dbReference type="AlphaFoldDB" id="A0A3S0A0S4"/>
<dbReference type="OrthoDB" id="5489622at2"/>
<dbReference type="Gene3D" id="3.40.50.1460">
    <property type="match status" value="1"/>
</dbReference>
<dbReference type="EMBL" id="RWKW01000038">
    <property type="protein sequence ID" value="RST86299.1"/>
    <property type="molecule type" value="Genomic_DNA"/>
</dbReference>
<dbReference type="GO" id="GO:0004197">
    <property type="term" value="F:cysteine-type endopeptidase activity"/>
    <property type="evidence" value="ECO:0007669"/>
    <property type="project" value="InterPro"/>
</dbReference>
<feature type="domain" description="Peptidase C14 caspase" evidence="3">
    <location>
        <begin position="33"/>
        <end position="299"/>
    </location>
</feature>
<dbReference type="GO" id="GO:0005737">
    <property type="term" value="C:cytoplasm"/>
    <property type="evidence" value="ECO:0007669"/>
    <property type="project" value="TreeGrafter"/>
</dbReference>
<sequence length="738" mass="79310">MIFGPGAKALMASVAFAASLVGPMASSALARTNYAVVVGVTEYPHLPRNTWLVGPRNDALLVRDYLLNQSPVPFDPANVAILADDVDGGREPTLASIVETLDDMAQKAEPGDFLYLQFSGHGFQQTAADPSSELDGLDEIFLPKDTGRWVDRTQGMPNVLVDDMVGDALDRIREKGAFVWVVFDSCHSGTATRAAPGDDVQERKIDPESVGMPPEVLYEAATSRDVMAREAPVRIEPTGAASTRKGGMVAFFAAQTNETTPEMPLPKGAEGATKYGLFTHTIFSRLAENPSVTYRQLAEGVLQHYTSINRTSTTPLFEGDLDAPVFGMEMEEFIPQWPVRVADSGVTISGGLLNGLVPGTRLALLEKAGDTIDKAIGYLQVDRADNFTSRLVMASPPVQDEADEVDIALTEDELEATSLTVKTLGDIPAGAYARMVEATFEFTLTVARPVASDAHPERVAMVNELLEALAEDQNRPMRIALVAPGEPADLRLAVMAEASLDDAGLGASTLPTLWFLPESGELSLEEGRRPPSITMESDDTAAIGDAIAQYLARIYRATNLARIGQGSDYGPQDVEITFTLRRQGTGEEVPIETTNLPVGLPGDRVHLRATNNTGSAVDINVLYIGSDYSIGFMGKERLQPSATMDDEFIEFTEDSYGKELIVAVASEVVPLKATLDLSYLGQPGVRAMTRGPLPESIADLIGEMDSGMATRAGKSLSDRQNKQRGSVTIYPVQTAPRP</sequence>
<dbReference type="Proteomes" id="UP000278398">
    <property type="component" value="Unassembled WGS sequence"/>
</dbReference>
<reference evidence="4 5" key="1">
    <citation type="submission" date="2018-12" db="EMBL/GenBank/DDBJ databases">
        <title>Mesorhizobium carbonis sp. nov., isolated from coal mine water.</title>
        <authorList>
            <person name="Xin W."/>
            <person name="Xu Z."/>
            <person name="Xiang F."/>
            <person name="Zhang J."/>
            <person name="Xi L."/>
            <person name="Liu J."/>
        </authorList>
    </citation>
    <scope>NUCLEOTIDE SEQUENCE [LARGE SCALE GENOMIC DNA]</scope>
    <source>
        <strain evidence="4 5">B2.3</strain>
    </source>
</reference>
<dbReference type="PANTHER" id="PTHR48104">
    <property type="entry name" value="METACASPASE-4"/>
    <property type="match status" value="1"/>
</dbReference>
<dbReference type="GO" id="GO:0006508">
    <property type="term" value="P:proteolysis"/>
    <property type="evidence" value="ECO:0007669"/>
    <property type="project" value="InterPro"/>
</dbReference>
<comment type="caution">
    <text evidence="4">The sequence shown here is derived from an EMBL/GenBank/DDBJ whole genome shotgun (WGS) entry which is preliminary data.</text>
</comment>
<feature type="region of interest" description="Disordered" evidence="1">
    <location>
        <begin position="191"/>
        <end position="210"/>
    </location>
</feature>
<keyword evidence="2" id="KW-0732">Signal</keyword>
<dbReference type="InterPro" id="IPR050452">
    <property type="entry name" value="Metacaspase"/>
</dbReference>
<keyword evidence="5" id="KW-1185">Reference proteome</keyword>
<organism evidence="4 5">
    <name type="scientific">Aquibium carbonis</name>
    <dbReference type="NCBI Taxonomy" id="2495581"/>
    <lineage>
        <taxon>Bacteria</taxon>
        <taxon>Pseudomonadati</taxon>
        <taxon>Pseudomonadota</taxon>
        <taxon>Alphaproteobacteria</taxon>
        <taxon>Hyphomicrobiales</taxon>
        <taxon>Phyllobacteriaceae</taxon>
        <taxon>Aquibium</taxon>
    </lineage>
</organism>
<evidence type="ECO:0000259" key="3">
    <source>
        <dbReference type="Pfam" id="PF00656"/>
    </source>
</evidence>
<dbReference type="InterPro" id="IPR029030">
    <property type="entry name" value="Caspase-like_dom_sf"/>
</dbReference>
<dbReference type="RefSeq" id="WP_126700052.1">
    <property type="nucleotide sequence ID" value="NZ_RWKW01000038.1"/>
</dbReference>
<feature type="region of interest" description="Disordered" evidence="1">
    <location>
        <begin position="710"/>
        <end position="738"/>
    </location>
</feature>
<dbReference type="InterPro" id="IPR011600">
    <property type="entry name" value="Pept_C14_caspase"/>
</dbReference>
<proteinExistence type="predicted"/>
<evidence type="ECO:0000256" key="1">
    <source>
        <dbReference type="SAM" id="MobiDB-lite"/>
    </source>
</evidence>
<accession>A0A3S0A0S4</accession>
<feature type="chain" id="PRO_5018784828" evidence="2">
    <location>
        <begin position="18"/>
        <end position="738"/>
    </location>
</feature>
<dbReference type="PANTHER" id="PTHR48104:SF30">
    <property type="entry name" value="METACASPASE-1"/>
    <property type="match status" value="1"/>
</dbReference>
<dbReference type="Pfam" id="PF00656">
    <property type="entry name" value="Peptidase_C14"/>
    <property type="match status" value="1"/>
</dbReference>
<protein>
    <submittedName>
        <fullName evidence="4">Caspase family protein</fullName>
    </submittedName>
</protein>
<dbReference type="SUPFAM" id="SSF52129">
    <property type="entry name" value="Caspase-like"/>
    <property type="match status" value="1"/>
</dbReference>
<feature type="signal peptide" evidence="2">
    <location>
        <begin position="1"/>
        <end position="17"/>
    </location>
</feature>